<dbReference type="EMBL" id="MCHY01000008">
    <property type="protein sequence ID" value="RKD23899.1"/>
    <property type="molecule type" value="Genomic_DNA"/>
</dbReference>
<dbReference type="InterPro" id="IPR016098">
    <property type="entry name" value="CAP/MinC_C"/>
</dbReference>
<dbReference type="Pfam" id="PF03775">
    <property type="entry name" value="MinC_C"/>
    <property type="match status" value="1"/>
</dbReference>
<evidence type="ECO:0000256" key="3">
    <source>
        <dbReference type="ARBA" id="ARBA00023210"/>
    </source>
</evidence>
<dbReference type="AlphaFoldDB" id="A0A419SIX1"/>
<keyword evidence="3 6" id="KW-0717">Septation</keyword>
<evidence type="ECO:0000256" key="4">
    <source>
        <dbReference type="ARBA" id="ARBA00023306"/>
    </source>
</evidence>
<dbReference type="PANTHER" id="PTHR34108:SF1">
    <property type="entry name" value="SEPTUM SITE-DETERMINING PROTEIN MINC"/>
    <property type="match status" value="1"/>
</dbReference>
<protein>
    <recommendedName>
        <fullName evidence="6">Probable septum site-determining protein MinC</fullName>
    </recommendedName>
</protein>
<accession>A0A419SIX1</accession>
<keyword evidence="10" id="KW-1185">Reference proteome</keyword>
<evidence type="ECO:0000256" key="5">
    <source>
        <dbReference type="ARBA" id="ARBA00046874"/>
    </source>
</evidence>
<keyword evidence="4 6" id="KW-0131">Cell cycle</keyword>
<sequence length="231" mass="25702">MTMIKNIVTIKGKKDGLVFQLDDVCSLDELYAQLKEKVEHSHQQILSGPPVEITIELGNRYLNVEQEKELRDIIGLRPNLVVRTLESDVITKEQALLDKLASIMRVEIGTVRSGQELRSEGDLLLLGDINPGGCVYCAGSLFVMGALRGMAHAGCNGDEQAIIAASQLRPTQLRIADIISRPPDEWMDGNYEMEFAYLEEGQMSIDKLNQLHRLRSDYFRDKGALGNMGGI</sequence>
<dbReference type="HAMAP" id="MF_00267">
    <property type="entry name" value="MinC"/>
    <property type="match status" value="1"/>
</dbReference>
<evidence type="ECO:0000256" key="6">
    <source>
        <dbReference type="HAMAP-Rule" id="MF_00267"/>
    </source>
</evidence>
<dbReference type="Proteomes" id="UP000284219">
    <property type="component" value="Unassembled WGS sequence"/>
</dbReference>
<dbReference type="InterPro" id="IPR036145">
    <property type="entry name" value="MinC_C_sf"/>
</dbReference>
<dbReference type="InterPro" id="IPR005526">
    <property type="entry name" value="Septum_form_inhib_MinC_C"/>
</dbReference>
<comment type="caution">
    <text evidence="9">The sequence shown here is derived from an EMBL/GenBank/DDBJ whole genome shotgun (WGS) entry which is preliminary data.</text>
</comment>
<comment type="subunit">
    <text evidence="5 6">Interacts with MinD and FtsZ.</text>
</comment>
<dbReference type="PANTHER" id="PTHR34108">
    <property type="entry name" value="SEPTUM SITE-DETERMINING PROTEIN MINC"/>
    <property type="match status" value="1"/>
</dbReference>
<dbReference type="RefSeq" id="WP_120189129.1">
    <property type="nucleotide sequence ID" value="NZ_MCHY01000008.1"/>
</dbReference>
<dbReference type="OrthoDB" id="9790810at2"/>
<dbReference type="SUPFAM" id="SSF63848">
    <property type="entry name" value="Cell-division inhibitor MinC, C-terminal domain"/>
    <property type="match status" value="1"/>
</dbReference>
<dbReference type="GO" id="GO:1901891">
    <property type="term" value="P:regulation of cell septum assembly"/>
    <property type="evidence" value="ECO:0007669"/>
    <property type="project" value="InterPro"/>
</dbReference>
<comment type="function">
    <text evidence="6">Cell division inhibitor that blocks the formation of polar Z ring septums. Rapidly oscillates between the poles of the cell to destabilize FtsZ filaments that have formed before they mature into polar Z rings. Prevents FtsZ polymerization.</text>
</comment>
<dbReference type="Pfam" id="PF22642">
    <property type="entry name" value="MinC_N_1"/>
    <property type="match status" value="1"/>
</dbReference>
<name>A0A419SIX1_9BACL</name>
<evidence type="ECO:0000259" key="7">
    <source>
        <dbReference type="Pfam" id="PF03775"/>
    </source>
</evidence>
<evidence type="ECO:0000313" key="9">
    <source>
        <dbReference type="EMBL" id="RKD23899.1"/>
    </source>
</evidence>
<organism evidence="9 10">
    <name type="scientific">Ammoniphilus oxalaticus</name>
    <dbReference type="NCBI Taxonomy" id="66863"/>
    <lineage>
        <taxon>Bacteria</taxon>
        <taxon>Bacillati</taxon>
        <taxon>Bacillota</taxon>
        <taxon>Bacilli</taxon>
        <taxon>Bacillales</taxon>
        <taxon>Paenibacillaceae</taxon>
        <taxon>Aneurinibacillus group</taxon>
        <taxon>Ammoniphilus</taxon>
    </lineage>
</organism>
<dbReference type="InterPro" id="IPR055219">
    <property type="entry name" value="MinC_N_1"/>
</dbReference>
<evidence type="ECO:0000256" key="1">
    <source>
        <dbReference type="ARBA" id="ARBA00006291"/>
    </source>
</evidence>
<reference evidence="9 10" key="1">
    <citation type="submission" date="2016-08" db="EMBL/GenBank/DDBJ databases">
        <title>Novel Firmicute Genomes.</title>
        <authorList>
            <person name="Poppleton D.I."/>
            <person name="Gribaldo S."/>
        </authorList>
    </citation>
    <scope>NUCLEOTIDE SEQUENCE [LARGE SCALE GENOMIC DNA]</scope>
    <source>
        <strain evidence="9 10">RAOx-1</strain>
    </source>
</reference>
<dbReference type="Gene3D" id="2.160.20.70">
    <property type="match status" value="1"/>
</dbReference>
<feature type="domain" description="Septum formation inhibitor MinC C-terminal" evidence="7">
    <location>
        <begin position="110"/>
        <end position="205"/>
    </location>
</feature>
<gene>
    <name evidence="6" type="primary">minC</name>
    <name evidence="9" type="ORF">BEP19_05590</name>
</gene>
<dbReference type="InterPro" id="IPR013033">
    <property type="entry name" value="MinC"/>
</dbReference>
<keyword evidence="2 6" id="KW-0132">Cell division</keyword>
<evidence type="ECO:0000256" key="2">
    <source>
        <dbReference type="ARBA" id="ARBA00022618"/>
    </source>
</evidence>
<comment type="similarity">
    <text evidence="1 6">Belongs to the MinC family.</text>
</comment>
<evidence type="ECO:0000313" key="10">
    <source>
        <dbReference type="Proteomes" id="UP000284219"/>
    </source>
</evidence>
<dbReference type="GO" id="GO:0000902">
    <property type="term" value="P:cell morphogenesis"/>
    <property type="evidence" value="ECO:0007669"/>
    <property type="project" value="InterPro"/>
</dbReference>
<dbReference type="GO" id="GO:0000917">
    <property type="term" value="P:division septum assembly"/>
    <property type="evidence" value="ECO:0007669"/>
    <property type="project" value="UniProtKB-KW"/>
</dbReference>
<proteinExistence type="inferred from homology"/>
<dbReference type="NCBIfam" id="TIGR01222">
    <property type="entry name" value="minC"/>
    <property type="match status" value="1"/>
</dbReference>
<dbReference type="Gene3D" id="3.30.160.540">
    <property type="match status" value="1"/>
</dbReference>
<feature type="domain" description="Septum site-determining protein MinC N-terminal" evidence="8">
    <location>
        <begin position="8"/>
        <end position="84"/>
    </location>
</feature>
<evidence type="ECO:0000259" key="8">
    <source>
        <dbReference type="Pfam" id="PF22642"/>
    </source>
</evidence>